<comment type="caution">
    <text evidence="2">The sequence shown here is derived from an EMBL/GenBank/DDBJ whole genome shotgun (WGS) entry which is preliminary data.</text>
</comment>
<gene>
    <name evidence="2" type="ORF">CEXT_360971</name>
</gene>
<feature type="compositionally biased region" description="Polar residues" evidence="1">
    <location>
        <begin position="65"/>
        <end position="75"/>
    </location>
</feature>
<evidence type="ECO:0000313" key="2">
    <source>
        <dbReference type="EMBL" id="GIX88630.1"/>
    </source>
</evidence>
<accession>A0AAV4NUS4</accession>
<keyword evidence="3" id="KW-1185">Reference proteome</keyword>
<dbReference type="EMBL" id="BPLR01003787">
    <property type="protein sequence ID" value="GIX88630.1"/>
    <property type="molecule type" value="Genomic_DNA"/>
</dbReference>
<dbReference type="Proteomes" id="UP001054945">
    <property type="component" value="Unassembled WGS sequence"/>
</dbReference>
<name>A0AAV4NUS4_CAEEX</name>
<reference evidence="2 3" key="1">
    <citation type="submission" date="2021-06" db="EMBL/GenBank/DDBJ databases">
        <title>Caerostris extrusa draft genome.</title>
        <authorList>
            <person name="Kono N."/>
            <person name="Arakawa K."/>
        </authorList>
    </citation>
    <scope>NUCLEOTIDE SEQUENCE [LARGE SCALE GENOMIC DNA]</scope>
</reference>
<sequence>MSALNHAEILDTIVLEEPSPLEKSRHPLACHDLVWRTGPFRMCNDQRRTGQKPATPKFEPKTPLNMKTSDSNDSGIEFTSSVCSSRASKGKALFQSATMLLACYMRVSNVIL</sequence>
<evidence type="ECO:0000256" key="1">
    <source>
        <dbReference type="SAM" id="MobiDB-lite"/>
    </source>
</evidence>
<proteinExistence type="predicted"/>
<feature type="region of interest" description="Disordered" evidence="1">
    <location>
        <begin position="44"/>
        <end position="75"/>
    </location>
</feature>
<dbReference type="AlphaFoldDB" id="A0AAV4NUS4"/>
<evidence type="ECO:0000313" key="3">
    <source>
        <dbReference type="Proteomes" id="UP001054945"/>
    </source>
</evidence>
<protein>
    <submittedName>
        <fullName evidence="2">Uncharacterized protein</fullName>
    </submittedName>
</protein>
<organism evidence="2 3">
    <name type="scientific">Caerostris extrusa</name>
    <name type="common">Bark spider</name>
    <name type="synonym">Caerostris bankana</name>
    <dbReference type="NCBI Taxonomy" id="172846"/>
    <lineage>
        <taxon>Eukaryota</taxon>
        <taxon>Metazoa</taxon>
        <taxon>Ecdysozoa</taxon>
        <taxon>Arthropoda</taxon>
        <taxon>Chelicerata</taxon>
        <taxon>Arachnida</taxon>
        <taxon>Araneae</taxon>
        <taxon>Araneomorphae</taxon>
        <taxon>Entelegynae</taxon>
        <taxon>Araneoidea</taxon>
        <taxon>Araneidae</taxon>
        <taxon>Caerostris</taxon>
    </lineage>
</organism>